<evidence type="ECO:0000256" key="1">
    <source>
        <dbReference type="ARBA" id="ARBA00009636"/>
    </source>
</evidence>
<dbReference type="SMART" id="SM00864">
    <property type="entry name" value="Tubulin"/>
    <property type="match status" value="1"/>
</dbReference>
<keyword evidence="11" id="KW-1185">Reference proteome</keyword>
<evidence type="ECO:0000259" key="9">
    <source>
        <dbReference type="SMART" id="SM00865"/>
    </source>
</evidence>
<dbReference type="PRINTS" id="PR01162">
    <property type="entry name" value="ALPHATUBULIN"/>
</dbReference>
<comment type="subunit">
    <text evidence="7">Dimer of alpha and beta chains. A typical microtubule is a hollow water-filled tube with an outer diameter of 25 nm and an inner diameter of 15 nM. Alpha-beta heterodimers associate head-to-tail to form protofilaments running lengthwise along the microtubule wall with the beta-tubulin subunit facing the microtubule plus end conferring a structural polarity. Microtubules usually have 13 protofilaments but different protofilament numbers can be found in some organisms and specialized cells.</text>
</comment>
<evidence type="ECO:0000256" key="3">
    <source>
        <dbReference type="ARBA" id="ARBA00022741"/>
    </source>
</evidence>
<dbReference type="Proteomes" id="UP001281761">
    <property type="component" value="Unassembled WGS sequence"/>
</dbReference>
<dbReference type="Gene3D" id="3.30.1330.20">
    <property type="entry name" value="Tubulin/FtsZ, C-terminal domain"/>
    <property type="match status" value="1"/>
</dbReference>
<proteinExistence type="inferred from homology"/>
<dbReference type="InterPro" id="IPR002452">
    <property type="entry name" value="Alpha_tubulin"/>
</dbReference>
<feature type="domain" description="Tubulin/FtsZ 2-layer sandwich" evidence="9">
    <location>
        <begin position="253"/>
        <end position="392"/>
    </location>
</feature>
<protein>
    <recommendedName>
        <fullName evidence="7">Tubulin alpha chain</fullName>
    </recommendedName>
</protein>
<keyword evidence="2 7" id="KW-0493">Microtubule</keyword>
<comment type="catalytic activity">
    <reaction evidence="6">
        <text>GTP + H2O = GDP + phosphate + H(+)</text>
        <dbReference type="Rhea" id="RHEA:19669"/>
        <dbReference type="ChEBI" id="CHEBI:15377"/>
        <dbReference type="ChEBI" id="CHEBI:15378"/>
        <dbReference type="ChEBI" id="CHEBI:37565"/>
        <dbReference type="ChEBI" id="CHEBI:43474"/>
        <dbReference type="ChEBI" id="CHEBI:58189"/>
    </reaction>
    <physiologicalReaction direction="left-to-right" evidence="6">
        <dbReference type="Rhea" id="RHEA:19670"/>
    </physiologicalReaction>
</comment>
<reference evidence="10 11" key="1">
    <citation type="journal article" date="2022" name="bioRxiv">
        <title>Genomics of Preaxostyla Flagellates Illuminates Evolutionary Transitions and the Path Towards Mitochondrial Loss.</title>
        <authorList>
            <person name="Novak L.V.F."/>
            <person name="Treitli S.C."/>
            <person name="Pyrih J."/>
            <person name="Halakuc P."/>
            <person name="Pipaliya S.V."/>
            <person name="Vacek V."/>
            <person name="Brzon O."/>
            <person name="Soukal P."/>
            <person name="Eme L."/>
            <person name="Dacks J.B."/>
            <person name="Karnkowska A."/>
            <person name="Elias M."/>
            <person name="Hampl V."/>
        </authorList>
    </citation>
    <scope>NUCLEOTIDE SEQUENCE [LARGE SCALE GENOMIC DNA]</scope>
    <source>
        <strain evidence="10">NAU3</strain>
        <tissue evidence="10">Gut</tissue>
    </source>
</reference>
<dbReference type="Gene3D" id="3.40.50.1440">
    <property type="entry name" value="Tubulin/FtsZ, GTPase domain"/>
    <property type="match status" value="1"/>
</dbReference>
<feature type="domain" description="Tubulin/FtsZ GTPase" evidence="8">
    <location>
        <begin position="50"/>
        <end position="247"/>
    </location>
</feature>
<name>A0ABQ9YIR3_9EUKA</name>
<dbReference type="PRINTS" id="PR01161">
    <property type="entry name" value="TUBULIN"/>
</dbReference>
<dbReference type="InterPro" id="IPR018316">
    <property type="entry name" value="Tubulin/FtsZ_2-layer-sand-dom"/>
</dbReference>
<dbReference type="SMART" id="SM00865">
    <property type="entry name" value="Tubulin_C"/>
    <property type="match status" value="1"/>
</dbReference>
<dbReference type="InterPro" id="IPR037103">
    <property type="entry name" value="Tubulin/FtsZ-like_C"/>
</dbReference>
<dbReference type="InterPro" id="IPR036525">
    <property type="entry name" value="Tubulin/FtsZ_GTPase_sf"/>
</dbReference>
<dbReference type="Gene3D" id="1.10.287.600">
    <property type="entry name" value="Helix hairpin bin"/>
    <property type="match status" value="1"/>
</dbReference>
<evidence type="ECO:0000259" key="8">
    <source>
        <dbReference type="SMART" id="SM00864"/>
    </source>
</evidence>
<dbReference type="Pfam" id="PF03953">
    <property type="entry name" value="Tubulin_C"/>
    <property type="match status" value="1"/>
</dbReference>
<dbReference type="SUPFAM" id="SSF52490">
    <property type="entry name" value="Tubulin nucleotide-binding domain-like"/>
    <property type="match status" value="1"/>
</dbReference>
<evidence type="ECO:0000313" key="11">
    <source>
        <dbReference type="Proteomes" id="UP001281761"/>
    </source>
</evidence>
<comment type="function">
    <text evidence="7">Tubulin is the major constituent of microtubules, a cylinder consisting of laterally associated linear protofilaments composed of alpha- and beta-tubulin heterodimers. Microtubules grow by the addition of GTP-tubulin dimers to the microtubule end, where a stabilizing cap forms. Below the cap, tubulin dimers are in GDP-bound state, owing to GTPase activity of alpha-tubulin.</text>
</comment>
<dbReference type="PROSITE" id="PS00227">
    <property type="entry name" value="TUBULIN"/>
    <property type="match status" value="1"/>
</dbReference>
<evidence type="ECO:0000256" key="5">
    <source>
        <dbReference type="ARBA" id="ARBA00023134"/>
    </source>
</evidence>
<gene>
    <name evidence="10" type="ORF">BLNAU_1208</name>
</gene>
<dbReference type="InterPro" id="IPR023123">
    <property type="entry name" value="Tubulin_C"/>
</dbReference>
<comment type="similarity">
    <text evidence="1 7">Belongs to the tubulin family.</text>
</comment>
<evidence type="ECO:0000256" key="7">
    <source>
        <dbReference type="RuleBase" id="RU000352"/>
    </source>
</evidence>
<keyword evidence="5 7" id="KW-0342">GTP-binding</keyword>
<evidence type="ECO:0000256" key="4">
    <source>
        <dbReference type="ARBA" id="ARBA00022801"/>
    </source>
</evidence>
<keyword evidence="3 7" id="KW-0547">Nucleotide-binding</keyword>
<evidence type="ECO:0000256" key="2">
    <source>
        <dbReference type="ARBA" id="ARBA00022701"/>
    </source>
</evidence>
<dbReference type="InterPro" id="IPR000217">
    <property type="entry name" value="Tubulin"/>
</dbReference>
<accession>A0ABQ9YIR3</accession>
<organism evidence="10 11">
    <name type="scientific">Blattamonas nauphoetae</name>
    <dbReference type="NCBI Taxonomy" id="2049346"/>
    <lineage>
        <taxon>Eukaryota</taxon>
        <taxon>Metamonada</taxon>
        <taxon>Preaxostyla</taxon>
        <taxon>Oxymonadida</taxon>
        <taxon>Blattamonas</taxon>
    </lineage>
</organism>
<dbReference type="SUPFAM" id="SSF55307">
    <property type="entry name" value="Tubulin C-terminal domain-like"/>
    <property type="match status" value="1"/>
</dbReference>
<comment type="caution">
    <text evidence="10">The sequence shown here is derived from an EMBL/GenBank/DDBJ whole genome shotgun (WGS) entry which is preliminary data.</text>
</comment>
<keyword evidence="4" id="KW-0378">Hydrolase</keyword>
<evidence type="ECO:0000256" key="6">
    <source>
        <dbReference type="ARBA" id="ARBA00049117"/>
    </source>
</evidence>
<dbReference type="EMBL" id="JARBJD010000005">
    <property type="protein sequence ID" value="KAK2963643.1"/>
    <property type="molecule type" value="Genomic_DNA"/>
</dbReference>
<evidence type="ECO:0000313" key="10">
    <source>
        <dbReference type="EMBL" id="KAK2963643.1"/>
    </source>
</evidence>
<dbReference type="PANTHER" id="PTHR11588">
    <property type="entry name" value="TUBULIN"/>
    <property type="match status" value="1"/>
</dbReference>
<dbReference type="InterPro" id="IPR003008">
    <property type="entry name" value="Tubulin_FtsZ_GTPase"/>
</dbReference>
<dbReference type="InterPro" id="IPR017975">
    <property type="entry name" value="Tubulin_CS"/>
</dbReference>
<sequence>MSECISLHVGQGGVRMSDPMWRLFCREHEMTLNGSHTPHQTIPILESEAMQKVFEETNLGKYRPRAVLVDVEPTATDAIRSGQCRDLFVSDQIISGTGSTNNTFFGSFGGANHNILEESLNVIRKMAERCSNLEGFMLFHAIGGGTGSGLGTRLLEELLDRFEKSQNLTFCVLPSPQPQSPSFEAYNNLLALNSLLNVSHDTTIYENAAMLDIFEKDPFFYTSTMDDVNHLLAQSVSAITTQIRFDGTLFPTLADFQTNLVLYPLIPFVSTSFAPISSIQRTCQQYSPAELILSLPTSTNQLANINHKTGKILAASIMARGDVVPKDIGQGVVLGMTKLLTFVDWVPTGSKYGLSYRPPTRLPDSPLYSGQRSACMLTNTTGLRPIFSGIVEKFDEKFGRKEDLGRFFDDGAEETDFVEARESLSRLVGDYYEVEQEVDEEEELQDG</sequence>
<dbReference type="InterPro" id="IPR008280">
    <property type="entry name" value="Tub_FtsZ_C"/>
</dbReference>
<dbReference type="Pfam" id="PF00091">
    <property type="entry name" value="Tubulin"/>
    <property type="match status" value="1"/>
</dbReference>